<accession>A0A2S5GGY7</accession>
<comment type="similarity">
    <text evidence="1">Belongs to the UPF0749 family.</text>
</comment>
<name>A0A2S5GGY7_9BACL</name>
<dbReference type="OrthoDB" id="2439649at2"/>
<keyword evidence="2" id="KW-0378">Hydrolase</keyword>
<dbReference type="PANTHER" id="PTHR37313">
    <property type="entry name" value="UPF0749 PROTEIN RV1825"/>
    <property type="match status" value="1"/>
</dbReference>
<proteinExistence type="inferred from homology"/>
<keyword evidence="2" id="KW-0540">Nuclease</keyword>
<keyword evidence="2" id="KW-0255">Endonuclease</keyword>
<dbReference type="EMBL" id="PREZ01000001">
    <property type="protein sequence ID" value="PPA72133.1"/>
    <property type="molecule type" value="Genomic_DNA"/>
</dbReference>
<dbReference type="InterPro" id="IPR010273">
    <property type="entry name" value="DUF881"/>
</dbReference>
<evidence type="ECO:0000313" key="2">
    <source>
        <dbReference type="EMBL" id="PPA72133.1"/>
    </source>
</evidence>
<reference evidence="2 3" key="1">
    <citation type="submission" date="2018-02" db="EMBL/GenBank/DDBJ databases">
        <title>Jeotgalibacillus proteolyticum sp. nov. a protease producing bacterium isolated from ocean sediments of Laizhou Bay.</title>
        <authorList>
            <person name="Li Y."/>
        </authorList>
    </citation>
    <scope>NUCLEOTIDE SEQUENCE [LARGE SCALE GENOMIC DNA]</scope>
    <source>
        <strain evidence="2 3">22-7</strain>
    </source>
</reference>
<dbReference type="AlphaFoldDB" id="A0A2S5GGY7"/>
<comment type="caution">
    <text evidence="2">The sequence shown here is derived from an EMBL/GenBank/DDBJ whole genome shotgun (WGS) entry which is preliminary data.</text>
</comment>
<keyword evidence="3" id="KW-1185">Reference proteome</keyword>
<dbReference type="RefSeq" id="WP_104056115.1">
    <property type="nucleotide sequence ID" value="NZ_PREZ01000001.1"/>
</dbReference>
<dbReference type="PANTHER" id="PTHR37313:SF2">
    <property type="entry name" value="UPF0749 PROTEIN YLXX"/>
    <property type="match status" value="1"/>
</dbReference>
<gene>
    <name evidence="2" type="ORF">C4B60_01775</name>
</gene>
<dbReference type="GO" id="GO:0004519">
    <property type="term" value="F:endonuclease activity"/>
    <property type="evidence" value="ECO:0007669"/>
    <property type="project" value="UniProtKB-KW"/>
</dbReference>
<dbReference type="Proteomes" id="UP000239047">
    <property type="component" value="Unassembled WGS sequence"/>
</dbReference>
<evidence type="ECO:0000256" key="1">
    <source>
        <dbReference type="ARBA" id="ARBA00009108"/>
    </source>
</evidence>
<dbReference type="Gene3D" id="3.30.70.1880">
    <property type="entry name" value="Protein of unknown function DUF881"/>
    <property type="match status" value="1"/>
</dbReference>
<protein>
    <submittedName>
        <fullName evidence="2">NgoFVII family restriction endonuclease</fullName>
    </submittedName>
</protein>
<organism evidence="2 3">
    <name type="scientific">Jeotgalibacillus proteolyticus</name>
    <dbReference type="NCBI Taxonomy" id="2082395"/>
    <lineage>
        <taxon>Bacteria</taxon>
        <taxon>Bacillati</taxon>
        <taxon>Bacillota</taxon>
        <taxon>Bacilli</taxon>
        <taxon>Bacillales</taxon>
        <taxon>Caryophanaceae</taxon>
        <taxon>Jeotgalibacillus</taxon>
    </lineage>
</organism>
<sequence length="241" mass="27153">MNRKAKLHFTLISMVIGFLVAVQFQTVKKPAERDTRDIWEIRQELGVQLEQQSILLSQIDAQEKTIYQYEKDQASSKKETLLETVEQLKTEAGMTAIEGTGITLELKPIAEEVLMGGSAGKISADLLQRLVNQLYLFNAQHISVNQYRLGAVSVIRDINGITAVNGNSLPALPITLTILSKNSQEAEKLYNRMLGSELQEDFFIDDIRLVINEPQQHLEVPAYDKRINVRSMIPQAADEEE</sequence>
<evidence type="ECO:0000313" key="3">
    <source>
        <dbReference type="Proteomes" id="UP000239047"/>
    </source>
</evidence>
<dbReference type="Pfam" id="PF05949">
    <property type="entry name" value="DUF881"/>
    <property type="match status" value="1"/>
</dbReference>